<keyword evidence="3" id="KW-0223">Dioxygenase</keyword>
<dbReference type="Proteomes" id="UP000626109">
    <property type="component" value="Unassembled WGS sequence"/>
</dbReference>
<keyword evidence="5" id="KW-0408">Iron</keyword>
<evidence type="ECO:0000313" key="8">
    <source>
        <dbReference type="Proteomes" id="UP000626109"/>
    </source>
</evidence>
<comment type="cofactor">
    <cofactor evidence="1">
        <name>L-ascorbate</name>
        <dbReference type="ChEBI" id="CHEBI:38290"/>
    </cofactor>
</comment>
<evidence type="ECO:0000256" key="3">
    <source>
        <dbReference type="ARBA" id="ARBA00022964"/>
    </source>
</evidence>
<dbReference type="InterPro" id="IPR045054">
    <property type="entry name" value="P4HA-like"/>
</dbReference>
<gene>
    <name evidence="7" type="ORF">PGLA2088_LOCUS3398</name>
</gene>
<keyword evidence="4" id="KW-0560">Oxidoreductase</keyword>
<name>A0A813I2T5_POLGL</name>
<dbReference type="InterPro" id="IPR006620">
    <property type="entry name" value="Pro_4_hyd_alph"/>
</dbReference>
<feature type="domain" description="Fe2OG dioxygenase" evidence="6">
    <location>
        <begin position="59"/>
        <end position="171"/>
    </location>
</feature>
<evidence type="ECO:0000256" key="2">
    <source>
        <dbReference type="ARBA" id="ARBA00022723"/>
    </source>
</evidence>
<evidence type="ECO:0000256" key="1">
    <source>
        <dbReference type="ARBA" id="ARBA00001961"/>
    </source>
</evidence>
<accession>A0A813I2T5</accession>
<dbReference type="PANTHER" id="PTHR10869:SF246">
    <property type="entry name" value="TRANSMEMBRANE PROLYL 4-HYDROXYLASE"/>
    <property type="match status" value="1"/>
</dbReference>
<dbReference type="Gene3D" id="2.60.120.620">
    <property type="entry name" value="q2cbj1_9rhob like domain"/>
    <property type="match status" value="2"/>
</dbReference>
<keyword evidence="2" id="KW-0479">Metal-binding</keyword>
<dbReference type="GO" id="GO:0004656">
    <property type="term" value="F:procollagen-proline 4-dioxygenase activity"/>
    <property type="evidence" value="ECO:0007669"/>
    <property type="project" value="TreeGrafter"/>
</dbReference>
<dbReference type="InterPro" id="IPR044862">
    <property type="entry name" value="Pro_4_hyd_alph_FE2OG_OXY"/>
</dbReference>
<dbReference type="GO" id="GO:0031418">
    <property type="term" value="F:L-ascorbic acid binding"/>
    <property type="evidence" value="ECO:0007669"/>
    <property type="project" value="InterPro"/>
</dbReference>
<evidence type="ECO:0000259" key="6">
    <source>
        <dbReference type="PROSITE" id="PS51471"/>
    </source>
</evidence>
<dbReference type="GO" id="GO:0005506">
    <property type="term" value="F:iron ion binding"/>
    <property type="evidence" value="ECO:0007669"/>
    <property type="project" value="InterPro"/>
</dbReference>
<dbReference type="AlphaFoldDB" id="A0A813I2T5"/>
<protein>
    <recommendedName>
        <fullName evidence="6">Fe2OG dioxygenase domain-containing protein</fullName>
    </recommendedName>
</protein>
<evidence type="ECO:0000256" key="4">
    <source>
        <dbReference type="ARBA" id="ARBA00023002"/>
    </source>
</evidence>
<dbReference type="EMBL" id="CAJNNW010002933">
    <property type="protein sequence ID" value="CAE8644834.1"/>
    <property type="molecule type" value="Genomic_DNA"/>
</dbReference>
<dbReference type="SMART" id="SM00702">
    <property type="entry name" value="P4Hc"/>
    <property type="match status" value="2"/>
</dbReference>
<reference evidence="7" key="1">
    <citation type="submission" date="2021-02" db="EMBL/GenBank/DDBJ databases">
        <authorList>
            <person name="Dougan E. K."/>
            <person name="Rhodes N."/>
            <person name="Thang M."/>
            <person name="Chan C."/>
        </authorList>
    </citation>
    <scope>NUCLEOTIDE SEQUENCE</scope>
</reference>
<sequence length="465" mass="51858">MCSSIIASARESKMKPSGQAAGLYAKRTSSRILLEDIGNVGVSELCKELEAFTGCSSAHIDAVDVVHYGPGQEFGLHLDNCRDHEPGCMEELEDWGGRRIWSVVVYLNSEGADFQGGKTCFPIIGQRITPVQGQLLMFSNLHAGQVDENALHCSEPIQDGEKWVLTTWVREGVRLSPEERMERHREREEMVGPEDPIMTLAKQAAAEHQRALIQYNIVDRKLRGGGSTPIIVAMAHIPLCHSVFWSRPDCGEEDEEASLLRPLFAGIYPLCARFPCRRVVLDALMTDAECKYFVCEADDIYGDPIFDEDPDENECAVARSDWGDHLLNDLICSRVCNQIHQHFDDHRPLFFAGALLTRTRPENNETDFQDHLNCQIDKANIGCYDYSAVVCLTTLGLDFEGGQFIFNDRDGDEILEPRSGRCVLFASGSHLHQFQPVASGSRVTISMWFTLTGECGTSLPEPIES</sequence>
<proteinExistence type="predicted"/>
<dbReference type="InterPro" id="IPR005123">
    <property type="entry name" value="Oxoglu/Fe-dep_dioxygenase_dom"/>
</dbReference>
<evidence type="ECO:0000313" key="7">
    <source>
        <dbReference type="EMBL" id="CAE8644834.1"/>
    </source>
</evidence>
<dbReference type="GO" id="GO:0005783">
    <property type="term" value="C:endoplasmic reticulum"/>
    <property type="evidence" value="ECO:0007669"/>
    <property type="project" value="TreeGrafter"/>
</dbReference>
<dbReference type="PROSITE" id="PS51471">
    <property type="entry name" value="FE2OG_OXY"/>
    <property type="match status" value="1"/>
</dbReference>
<dbReference type="PANTHER" id="PTHR10869">
    <property type="entry name" value="PROLYL 4-HYDROXYLASE ALPHA SUBUNIT"/>
    <property type="match status" value="1"/>
</dbReference>
<dbReference type="Pfam" id="PF13640">
    <property type="entry name" value="2OG-FeII_Oxy_3"/>
    <property type="match status" value="2"/>
</dbReference>
<organism evidence="7 8">
    <name type="scientific">Polarella glacialis</name>
    <name type="common">Dinoflagellate</name>
    <dbReference type="NCBI Taxonomy" id="89957"/>
    <lineage>
        <taxon>Eukaryota</taxon>
        <taxon>Sar</taxon>
        <taxon>Alveolata</taxon>
        <taxon>Dinophyceae</taxon>
        <taxon>Suessiales</taxon>
        <taxon>Suessiaceae</taxon>
        <taxon>Polarella</taxon>
    </lineage>
</organism>
<evidence type="ECO:0000256" key="5">
    <source>
        <dbReference type="ARBA" id="ARBA00023004"/>
    </source>
</evidence>
<comment type="caution">
    <text evidence="7">The sequence shown here is derived from an EMBL/GenBank/DDBJ whole genome shotgun (WGS) entry which is preliminary data.</text>
</comment>